<keyword evidence="3" id="KW-0677">Repeat</keyword>
<dbReference type="PANTHER" id="PTHR24373:SF392">
    <property type="entry name" value="NEPHROCAN"/>
    <property type="match status" value="1"/>
</dbReference>
<evidence type="ECO:0000256" key="4">
    <source>
        <dbReference type="SAM" id="Phobius"/>
    </source>
</evidence>
<organism evidence="6 7">
    <name type="scientific">Nicrophorus vespilloides</name>
    <name type="common">Boreal carrion beetle</name>
    <dbReference type="NCBI Taxonomy" id="110193"/>
    <lineage>
        <taxon>Eukaryota</taxon>
        <taxon>Metazoa</taxon>
        <taxon>Ecdysozoa</taxon>
        <taxon>Arthropoda</taxon>
        <taxon>Hexapoda</taxon>
        <taxon>Insecta</taxon>
        <taxon>Pterygota</taxon>
        <taxon>Neoptera</taxon>
        <taxon>Endopterygota</taxon>
        <taxon>Coleoptera</taxon>
        <taxon>Polyphaga</taxon>
        <taxon>Staphyliniformia</taxon>
        <taxon>Silphidae</taxon>
        <taxon>Nicrophorinae</taxon>
        <taxon>Nicrophorus</taxon>
    </lineage>
</organism>
<keyword evidence="1" id="KW-0433">Leucine-rich repeat</keyword>
<accession>A0ABM1MN63</accession>
<dbReference type="Pfam" id="PF13306">
    <property type="entry name" value="LRR_5"/>
    <property type="match status" value="1"/>
</dbReference>
<evidence type="ECO:0000313" key="7">
    <source>
        <dbReference type="RefSeq" id="XP_017776013.1"/>
    </source>
</evidence>
<dbReference type="Pfam" id="PF13516">
    <property type="entry name" value="LRR_6"/>
    <property type="match status" value="1"/>
</dbReference>
<keyword evidence="4" id="KW-1133">Transmembrane helix</keyword>
<dbReference type="Pfam" id="PF13855">
    <property type="entry name" value="LRR_8"/>
    <property type="match status" value="1"/>
</dbReference>
<evidence type="ECO:0000313" key="6">
    <source>
        <dbReference type="Proteomes" id="UP000695000"/>
    </source>
</evidence>
<keyword evidence="4" id="KW-0472">Membrane</keyword>
<evidence type="ECO:0000256" key="2">
    <source>
        <dbReference type="ARBA" id="ARBA00022729"/>
    </source>
</evidence>
<feature type="transmembrane region" description="Helical" evidence="4">
    <location>
        <begin position="428"/>
        <end position="451"/>
    </location>
</feature>
<feature type="chain" id="PRO_5047517139" evidence="5">
    <location>
        <begin position="19"/>
        <end position="483"/>
    </location>
</feature>
<dbReference type="SUPFAM" id="SSF52058">
    <property type="entry name" value="L domain-like"/>
    <property type="match status" value="1"/>
</dbReference>
<proteinExistence type="predicted"/>
<dbReference type="InterPro" id="IPR026906">
    <property type="entry name" value="LRR_5"/>
</dbReference>
<dbReference type="Proteomes" id="UP000695000">
    <property type="component" value="Unplaced"/>
</dbReference>
<dbReference type="Gene3D" id="3.80.10.10">
    <property type="entry name" value="Ribonuclease Inhibitor"/>
    <property type="match status" value="2"/>
</dbReference>
<keyword evidence="6" id="KW-1185">Reference proteome</keyword>
<dbReference type="GeneID" id="108562251"/>
<evidence type="ECO:0000256" key="3">
    <source>
        <dbReference type="ARBA" id="ARBA00022737"/>
    </source>
</evidence>
<keyword evidence="4" id="KW-0812">Transmembrane</keyword>
<name>A0ABM1MN63_NICVS</name>
<dbReference type="RefSeq" id="XP_017776013.1">
    <property type="nucleotide sequence ID" value="XM_017920524.1"/>
</dbReference>
<dbReference type="InterPro" id="IPR050328">
    <property type="entry name" value="Dev_Immune_Receptor"/>
</dbReference>
<reference evidence="7" key="1">
    <citation type="submission" date="2025-08" db="UniProtKB">
        <authorList>
            <consortium name="RefSeq"/>
        </authorList>
    </citation>
    <scope>IDENTIFICATION</scope>
    <source>
        <tissue evidence="7">Whole Larva</tissue>
    </source>
</reference>
<dbReference type="PROSITE" id="PS51450">
    <property type="entry name" value="LRR"/>
    <property type="match status" value="2"/>
</dbReference>
<gene>
    <name evidence="7" type="primary">LOC108562251</name>
</gene>
<feature type="signal peptide" evidence="5">
    <location>
        <begin position="1"/>
        <end position="18"/>
    </location>
</feature>
<dbReference type="Pfam" id="PF00560">
    <property type="entry name" value="LRR_1"/>
    <property type="match status" value="1"/>
</dbReference>
<dbReference type="SMART" id="SM00369">
    <property type="entry name" value="LRR_TYP"/>
    <property type="match status" value="5"/>
</dbReference>
<evidence type="ECO:0000256" key="1">
    <source>
        <dbReference type="ARBA" id="ARBA00022614"/>
    </source>
</evidence>
<protein>
    <submittedName>
        <fullName evidence="7">Leucine-rich repeat-containing protein 4-like</fullName>
    </submittedName>
</protein>
<evidence type="ECO:0000256" key="5">
    <source>
        <dbReference type="SAM" id="SignalP"/>
    </source>
</evidence>
<dbReference type="PANTHER" id="PTHR24373">
    <property type="entry name" value="SLIT RELATED LEUCINE-RICH REPEAT NEURONAL PROTEIN"/>
    <property type="match status" value="1"/>
</dbReference>
<dbReference type="InterPro" id="IPR032675">
    <property type="entry name" value="LRR_dom_sf"/>
</dbReference>
<dbReference type="InterPro" id="IPR003591">
    <property type="entry name" value="Leu-rich_rpt_typical-subtyp"/>
</dbReference>
<keyword evidence="2 5" id="KW-0732">Signal</keyword>
<dbReference type="InterPro" id="IPR001611">
    <property type="entry name" value="Leu-rich_rpt"/>
</dbReference>
<sequence>MFWSALFILAVGFTTVWSDEDTEKSPFCDVCECKEKYVDCTSTYDSSTHAVYESNYYMNDNNVSYGIETLILSDNSMNKIDYQFPKSKLKTLDLSFNEIRKIRGEAFANLQDMVELDLSHNNIASLTSETFKGVRLDGFDYPLRSLKTLRLGHNKITSLHSEVFQHIDRHIVNVYMNNNPMSVIDEGTEQAFNTLVFMEILDLSETGLKMLPKHFIYTPSHLSFLNVSFNNIGNVTDLDLEESHVLHTLDISGNPVVNITKETAFPQVSTLKVLYMNKMDKLVEIGENALSGLTGLEVLHLAHNPNLKTIHHKAFITIEKDSETPIVHKLSKLYINNNMLAHLDLELNWDGIVDMDIRNNPWTCECENQWLIDVLMPIYEKINATQALEVKCGAPIEMEDMYFHELTEKHSLMRCLDLYGNRPERDGTVLVCLLLGLLLGIAAALFVMYAYQRHWFGLCDKSPAAFSRQFYGRTRTNEDVDIY</sequence>